<reference evidence="2" key="1">
    <citation type="submission" date="2018-01" db="EMBL/GenBank/DDBJ databases">
        <title>An insight into the sialome of Amazonian anophelines.</title>
        <authorList>
            <person name="Ribeiro J.M."/>
            <person name="Scarpassa V."/>
            <person name="Calvo E."/>
        </authorList>
    </citation>
    <scope>NUCLEOTIDE SEQUENCE</scope>
    <source>
        <tissue evidence="2">Salivary glands</tissue>
    </source>
</reference>
<dbReference type="AlphaFoldDB" id="A0A2M4CBE6"/>
<proteinExistence type="predicted"/>
<dbReference type="EMBL" id="GGFJ01013512">
    <property type="protein sequence ID" value="MBW62653.1"/>
    <property type="molecule type" value="Transcribed_RNA"/>
</dbReference>
<name>A0A2M4CBE6_9DIPT</name>
<feature type="chain" id="PRO_5014623726" evidence="1">
    <location>
        <begin position="17"/>
        <end position="81"/>
    </location>
</feature>
<evidence type="ECO:0000313" key="2">
    <source>
        <dbReference type="EMBL" id="MBW62653.1"/>
    </source>
</evidence>
<protein>
    <submittedName>
        <fullName evidence="2">Putative secreted protein</fullName>
    </submittedName>
</protein>
<sequence>MTALVCWFLIISVGVGCPETPPLPACCCCCCWIAEVVVVLPTRFAVWMSCGCWDIVIVPFDRPDGVSVTRLLFILSTAAVC</sequence>
<organism evidence="2">
    <name type="scientific">Anopheles marajoara</name>
    <dbReference type="NCBI Taxonomy" id="58244"/>
    <lineage>
        <taxon>Eukaryota</taxon>
        <taxon>Metazoa</taxon>
        <taxon>Ecdysozoa</taxon>
        <taxon>Arthropoda</taxon>
        <taxon>Hexapoda</taxon>
        <taxon>Insecta</taxon>
        <taxon>Pterygota</taxon>
        <taxon>Neoptera</taxon>
        <taxon>Endopterygota</taxon>
        <taxon>Diptera</taxon>
        <taxon>Nematocera</taxon>
        <taxon>Culicoidea</taxon>
        <taxon>Culicidae</taxon>
        <taxon>Anophelinae</taxon>
        <taxon>Anopheles</taxon>
    </lineage>
</organism>
<accession>A0A2M4CBE6</accession>
<evidence type="ECO:0000256" key="1">
    <source>
        <dbReference type="SAM" id="SignalP"/>
    </source>
</evidence>
<keyword evidence="1" id="KW-0732">Signal</keyword>
<feature type="signal peptide" evidence="1">
    <location>
        <begin position="1"/>
        <end position="16"/>
    </location>
</feature>